<name>A0A3P7IVB6_STRVU</name>
<organism evidence="1 2">
    <name type="scientific">Strongylus vulgaris</name>
    <name type="common">Blood worm</name>
    <dbReference type="NCBI Taxonomy" id="40348"/>
    <lineage>
        <taxon>Eukaryota</taxon>
        <taxon>Metazoa</taxon>
        <taxon>Ecdysozoa</taxon>
        <taxon>Nematoda</taxon>
        <taxon>Chromadorea</taxon>
        <taxon>Rhabditida</taxon>
        <taxon>Rhabditina</taxon>
        <taxon>Rhabditomorpha</taxon>
        <taxon>Strongyloidea</taxon>
        <taxon>Strongylidae</taxon>
        <taxon>Strongylus</taxon>
    </lineage>
</organism>
<reference evidence="1 2" key="1">
    <citation type="submission" date="2018-11" db="EMBL/GenBank/DDBJ databases">
        <authorList>
            <consortium name="Pathogen Informatics"/>
        </authorList>
    </citation>
    <scope>NUCLEOTIDE SEQUENCE [LARGE SCALE GENOMIC DNA]</scope>
</reference>
<dbReference type="Proteomes" id="UP000270094">
    <property type="component" value="Unassembled WGS sequence"/>
</dbReference>
<gene>
    <name evidence="1" type="ORF">SVUK_LOCUS11928</name>
</gene>
<protein>
    <submittedName>
        <fullName evidence="1">Uncharacterized protein</fullName>
    </submittedName>
</protein>
<evidence type="ECO:0000313" key="2">
    <source>
        <dbReference type="Proteomes" id="UP000270094"/>
    </source>
</evidence>
<evidence type="ECO:0000313" key="1">
    <source>
        <dbReference type="EMBL" id="VDM76930.1"/>
    </source>
</evidence>
<sequence length="89" mass="9883">MLPFFRHPDFRVEVTHNEFVEGLLFADDFSESSAADLPHFRLPGFCFLQGDYMVVEARCSFEKGVKIGVGGDCPGVVDAEHEAISMASR</sequence>
<dbReference type="AlphaFoldDB" id="A0A3P7IVB6"/>
<accession>A0A3P7IVB6</accession>
<keyword evidence="2" id="KW-1185">Reference proteome</keyword>
<dbReference type="EMBL" id="UYYB01098034">
    <property type="protein sequence ID" value="VDM76930.1"/>
    <property type="molecule type" value="Genomic_DNA"/>
</dbReference>
<proteinExistence type="predicted"/>